<keyword evidence="9 16" id="KW-0675">Receptor</keyword>
<evidence type="ECO:0000256" key="8">
    <source>
        <dbReference type="ARBA" id="ARBA00023136"/>
    </source>
</evidence>
<keyword evidence="17" id="KW-1185">Reference proteome</keyword>
<evidence type="ECO:0000256" key="2">
    <source>
        <dbReference type="ARBA" id="ARBA00008685"/>
    </source>
</evidence>
<dbReference type="Proteomes" id="UP000747542">
    <property type="component" value="Unassembled WGS sequence"/>
</dbReference>
<feature type="transmembrane region" description="Helical" evidence="13">
    <location>
        <begin position="678"/>
        <end position="700"/>
    </location>
</feature>
<evidence type="ECO:0000256" key="9">
    <source>
        <dbReference type="ARBA" id="ARBA00023170"/>
    </source>
</evidence>
<evidence type="ECO:0000256" key="12">
    <source>
        <dbReference type="ARBA" id="ARBA00023303"/>
    </source>
</evidence>
<dbReference type="Pfam" id="PF00060">
    <property type="entry name" value="Lig_chan"/>
    <property type="match status" value="1"/>
</dbReference>
<dbReference type="PANTHER" id="PTHR42643:SF24">
    <property type="entry name" value="IONOTROPIC RECEPTOR 60A"/>
    <property type="match status" value="1"/>
</dbReference>
<gene>
    <name evidence="16" type="primary">Ir21a-L13</name>
    <name evidence="16" type="ORF">Hamer_G015927</name>
</gene>
<dbReference type="AlphaFoldDB" id="A0A8J5JM69"/>
<evidence type="ECO:0000259" key="15">
    <source>
        <dbReference type="SMART" id="SM00918"/>
    </source>
</evidence>
<evidence type="ECO:0000313" key="16">
    <source>
        <dbReference type="EMBL" id="KAG7156988.1"/>
    </source>
</evidence>
<keyword evidence="5 13" id="KW-0812">Transmembrane</keyword>
<feature type="domain" description="Ionotropic glutamate receptor L-glutamate and glycine-binding" evidence="15">
    <location>
        <begin position="363"/>
        <end position="425"/>
    </location>
</feature>
<evidence type="ECO:0000256" key="3">
    <source>
        <dbReference type="ARBA" id="ARBA00022448"/>
    </source>
</evidence>
<evidence type="ECO:0000259" key="14">
    <source>
        <dbReference type="SMART" id="SM00079"/>
    </source>
</evidence>
<comment type="similarity">
    <text evidence="2">Belongs to the glutamate-gated ion channel (TC 1.A.10.1) family.</text>
</comment>
<evidence type="ECO:0000256" key="13">
    <source>
        <dbReference type="SAM" id="Phobius"/>
    </source>
</evidence>
<dbReference type="PANTHER" id="PTHR42643">
    <property type="entry name" value="IONOTROPIC RECEPTOR 20A-RELATED"/>
    <property type="match status" value="1"/>
</dbReference>
<evidence type="ECO:0000256" key="7">
    <source>
        <dbReference type="ARBA" id="ARBA00023065"/>
    </source>
</evidence>
<protein>
    <submittedName>
        <fullName evidence="16">Ionotropic receptor 21a-like 13</fullName>
    </submittedName>
</protein>
<sequence>MLRCVTRDEALIIADHGRQIKTHWLTGERESQASPPGKYANCEGPRVVCVQTLTGELPRSTAASITFLLKPWQDEGDRFALTRIHAREDEPSLARSANLTLGLRRPWRHLSGPTRGFLLRGRRMKLLLTDINVSKSQSSVSPLRSTGDTMMQVVRQYLRQCLLVLRFVGNNDQGLKTVLRKMGEAMVPTFVLESPADQDNITDDEGGSSSVRVVSGCAAHILLLDPGADGAEGGADGAGGMLDSLLQQDAPVTAPRNYLFILAPYMRNEDDYTKTLLLHPRLPRHMDTFLLQPPDSQHPGVSDNVVVYGRCLHCEGGTEGVRVVARWAVGGLTHISPMFQDHIRDFHGHVFHTVTMDFAPFIDYTRTQDDPGGLTTPTDSMDVRILKEAARALNFSFILREPSDGQWGYLLENGSWTGTVGTVQRGEADFSMMLSITWERTYAVSFTRAYYVEPMTFVTRKPGPLPQWQAPIKPFHLFSARKSSSSRVLCGLWWLFCILTTTLYRGSLIARLTFPTRSPSLNTLDQLASSDLEWGMLDTYGSGYQLFKSSTVPVYQTLFQKMQYHNMRYSMERVLGGNYAFISWKTYFRNLIARDYTDRNGATLVHIAREDFFPGGFGWAFPKDSPYLVTFDEVFQRMIESGLIQKWMTDLIQLSARENREDLELLEPEVKGPQAFTIYHLQGIFFIMMGGFLLTLLAFLGETLKAFLSPRTML</sequence>
<dbReference type="GO" id="GO:0005886">
    <property type="term" value="C:plasma membrane"/>
    <property type="evidence" value="ECO:0007669"/>
    <property type="project" value="UniProtKB-SubCell"/>
</dbReference>
<evidence type="ECO:0000256" key="6">
    <source>
        <dbReference type="ARBA" id="ARBA00022989"/>
    </source>
</evidence>
<evidence type="ECO:0000256" key="1">
    <source>
        <dbReference type="ARBA" id="ARBA00004651"/>
    </source>
</evidence>
<keyword evidence="11" id="KW-1071">Ligand-gated ion channel</keyword>
<evidence type="ECO:0000313" key="17">
    <source>
        <dbReference type="Proteomes" id="UP000747542"/>
    </source>
</evidence>
<evidence type="ECO:0000256" key="5">
    <source>
        <dbReference type="ARBA" id="ARBA00022692"/>
    </source>
</evidence>
<dbReference type="GO" id="GO:0015276">
    <property type="term" value="F:ligand-gated monoatomic ion channel activity"/>
    <property type="evidence" value="ECO:0007669"/>
    <property type="project" value="InterPro"/>
</dbReference>
<keyword evidence="12" id="KW-0407">Ion channel</keyword>
<dbReference type="Gene3D" id="3.40.190.10">
    <property type="entry name" value="Periplasmic binding protein-like II"/>
    <property type="match status" value="3"/>
</dbReference>
<organism evidence="16 17">
    <name type="scientific">Homarus americanus</name>
    <name type="common">American lobster</name>
    <dbReference type="NCBI Taxonomy" id="6706"/>
    <lineage>
        <taxon>Eukaryota</taxon>
        <taxon>Metazoa</taxon>
        <taxon>Ecdysozoa</taxon>
        <taxon>Arthropoda</taxon>
        <taxon>Crustacea</taxon>
        <taxon>Multicrustacea</taxon>
        <taxon>Malacostraca</taxon>
        <taxon>Eumalacostraca</taxon>
        <taxon>Eucarida</taxon>
        <taxon>Decapoda</taxon>
        <taxon>Pleocyemata</taxon>
        <taxon>Astacidea</taxon>
        <taxon>Nephropoidea</taxon>
        <taxon>Nephropidae</taxon>
        <taxon>Homarus</taxon>
    </lineage>
</organism>
<dbReference type="Pfam" id="PF10613">
    <property type="entry name" value="Lig_chan-Glu_bd"/>
    <property type="match status" value="1"/>
</dbReference>
<dbReference type="InterPro" id="IPR052192">
    <property type="entry name" value="Insect_Ionotropic_Sensory_Rcpt"/>
</dbReference>
<dbReference type="SMART" id="SM00918">
    <property type="entry name" value="Lig_chan-Glu_bd"/>
    <property type="match status" value="1"/>
</dbReference>
<feature type="domain" description="Ionotropic glutamate receptor C-terminal" evidence="14">
    <location>
        <begin position="350"/>
        <end position="650"/>
    </location>
</feature>
<evidence type="ECO:0000256" key="4">
    <source>
        <dbReference type="ARBA" id="ARBA00022475"/>
    </source>
</evidence>
<comment type="caution">
    <text evidence="16">The sequence shown here is derived from an EMBL/GenBank/DDBJ whole genome shotgun (WGS) entry which is preliminary data.</text>
</comment>
<proteinExistence type="inferred from homology"/>
<evidence type="ECO:0000256" key="10">
    <source>
        <dbReference type="ARBA" id="ARBA00023180"/>
    </source>
</evidence>
<dbReference type="SMART" id="SM00079">
    <property type="entry name" value="PBPe"/>
    <property type="match status" value="1"/>
</dbReference>
<comment type="subcellular location">
    <subcellularLocation>
        <location evidence="1">Cell membrane</location>
        <topology evidence="1">Multi-pass membrane protein</topology>
    </subcellularLocation>
</comment>
<accession>A0A8J5JM69</accession>
<keyword evidence="7" id="KW-0406">Ion transport</keyword>
<dbReference type="EMBL" id="JAHLQT010038275">
    <property type="protein sequence ID" value="KAG7156988.1"/>
    <property type="molecule type" value="Genomic_DNA"/>
</dbReference>
<keyword evidence="6 13" id="KW-1133">Transmembrane helix</keyword>
<keyword evidence="4" id="KW-1003">Cell membrane</keyword>
<name>A0A8J5JM69_HOMAM</name>
<dbReference type="GO" id="GO:0050906">
    <property type="term" value="P:detection of stimulus involved in sensory perception"/>
    <property type="evidence" value="ECO:0007669"/>
    <property type="project" value="UniProtKB-ARBA"/>
</dbReference>
<keyword evidence="3" id="KW-0813">Transport</keyword>
<keyword evidence="10" id="KW-0325">Glycoprotein</keyword>
<dbReference type="InterPro" id="IPR019594">
    <property type="entry name" value="Glu/Gly-bd"/>
</dbReference>
<dbReference type="InterPro" id="IPR001320">
    <property type="entry name" value="Iontro_rcpt_C"/>
</dbReference>
<reference evidence="16" key="1">
    <citation type="journal article" date="2021" name="Sci. Adv.">
        <title>The American lobster genome reveals insights on longevity, neural, and immune adaptations.</title>
        <authorList>
            <person name="Polinski J.M."/>
            <person name="Zimin A.V."/>
            <person name="Clark K.F."/>
            <person name="Kohn A.B."/>
            <person name="Sadowski N."/>
            <person name="Timp W."/>
            <person name="Ptitsyn A."/>
            <person name="Khanna P."/>
            <person name="Romanova D.Y."/>
            <person name="Williams P."/>
            <person name="Greenwood S.J."/>
            <person name="Moroz L.L."/>
            <person name="Walt D.R."/>
            <person name="Bodnar A.G."/>
        </authorList>
    </citation>
    <scope>NUCLEOTIDE SEQUENCE</scope>
    <source>
        <strain evidence="16">GMGI-L3</strain>
    </source>
</reference>
<evidence type="ECO:0000256" key="11">
    <source>
        <dbReference type="ARBA" id="ARBA00023286"/>
    </source>
</evidence>
<dbReference type="SUPFAM" id="SSF53850">
    <property type="entry name" value="Periplasmic binding protein-like II"/>
    <property type="match status" value="1"/>
</dbReference>
<keyword evidence="8 13" id="KW-0472">Membrane</keyword>